<gene>
    <name evidence="1" type="ORF">CLV60_117129</name>
</gene>
<dbReference type="AlphaFoldDB" id="A0A2P8FNG1"/>
<dbReference type="EMBL" id="PYAS01000017">
    <property type="protein sequence ID" value="PSL23252.1"/>
    <property type="molecule type" value="Genomic_DNA"/>
</dbReference>
<evidence type="ECO:0000313" key="2">
    <source>
        <dbReference type="Proteomes" id="UP000241964"/>
    </source>
</evidence>
<evidence type="ECO:0000313" key="1">
    <source>
        <dbReference type="EMBL" id="PSL23252.1"/>
    </source>
</evidence>
<keyword evidence="2" id="KW-1185">Reference proteome</keyword>
<name>A0A2P8FNG1_9BACT</name>
<organism evidence="1 2">
    <name type="scientific">Dyadobacter jiangsuensis</name>
    <dbReference type="NCBI Taxonomy" id="1591085"/>
    <lineage>
        <taxon>Bacteria</taxon>
        <taxon>Pseudomonadati</taxon>
        <taxon>Bacteroidota</taxon>
        <taxon>Cytophagia</taxon>
        <taxon>Cytophagales</taxon>
        <taxon>Spirosomataceae</taxon>
        <taxon>Dyadobacter</taxon>
    </lineage>
</organism>
<dbReference type="RefSeq" id="WP_170118892.1">
    <property type="nucleotide sequence ID" value="NZ_PYAS01000017.1"/>
</dbReference>
<reference evidence="1 2" key="1">
    <citation type="submission" date="2018-03" db="EMBL/GenBank/DDBJ databases">
        <title>Genomic Encyclopedia of Archaeal and Bacterial Type Strains, Phase II (KMG-II): from individual species to whole genera.</title>
        <authorList>
            <person name="Goeker M."/>
        </authorList>
    </citation>
    <scope>NUCLEOTIDE SEQUENCE [LARGE SCALE GENOMIC DNA]</scope>
    <source>
        <strain evidence="1 2">DSM 29057</strain>
    </source>
</reference>
<proteinExistence type="predicted"/>
<accession>A0A2P8FNG1</accession>
<dbReference type="Proteomes" id="UP000241964">
    <property type="component" value="Unassembled WGS sequence"/>
</dbReference>
<sequence length="48" mass="5586">MIDFTKVDEKDLVVSDRKLTDQEEKEFSTFLKSRKLSSKKDVGVKTVH</sequence>
<protein>
    <submittedName>
        <fullName evidence="1">Uncharacterized protein</fullName>
    </submittedName>
</protein>
<comment type="caution">
    <text evidence="1">The sequence shown here is derived from an EMBL/GenBank/DDBJ whole genome shotgun (WGS) entry which is preliminary data.</text>
</comment>